<dbReference type="RefSeq" id="WP_313763626.1">
    <property type="nucleotide sequence ID" value="NZ_BAAAVH010000087.1"/>
</dbReference>
<dbReference type="Proteomes" id="UP001596067">
    <property type="component" value="Unassembled WGS sequence"/>
</dbReference>
<organism evidence="1 2">
    <name type="scientific">Kitasatospora aburaviensis</name>
    <dbReference type="NCBI Taxonomy" id="67265"/>
    <lineage>
        <taxon>Bacteria</taxon>
        <taxon>Bacillati</taxon>
        <taxon>Actinomycetota</taxon>
        <taxon>Actinomycetes</taxon>
        <taxon>Kitasatosporales</taxon>
        <taxon>Streptomycetaceae</taxon>
        <taxon>Kitasatospora</taxon>
    </lineage>
</organism>
<keyword evidence="2" id="KW-1185">Reference proteome</keyword>
<protein>
    <submittedName>
        <fullName evidence="1">Uncharacterized protein</fullName>
    </submittedName>
</protein>
<dbReference type="EMBL" id="JBHSOD010000005">
    <property type="protein sequence ID" value="MFC5884525.1"/>
    <property type="molecule type" value="Genomic_DNA"/>
</dbReference>
<proteinExistence type="predicted"/>
<sequence length="86" mass="9171">MPKPLPLPDDLLPLHVAALEADRAMIQAREQGGDVDAAREQYVAAALALRAHPIWPEAQAAQAHAQTWQASLDRAKKTLDGEAAAA</sequence>
<name>A0ABW1ERS0_9ACTN</name>
<comment type="caution">
    <text evidence="1">The sequence shown here is derived from an EMBL/GenBank/DDBJ whole genome shotgun (WGS) entry which is preliminary data.</text>
</comment>
<accession>A0ABW1ERS0</accession>
<evidence type="ECO:0000313" key="2">
    <source>
        <dbReference type="Proteomes" id="UP001596067"/>
    </source>
</evidence>
<gene>
    <name evidence="1" type="ORF">ACFP0N_05910</name>
</gene>
<evidence type="ECO:0000313" key="1">
    <source>
        <dbReference type="EMBL" id="MFC5884525.1"/>
    </source>
</evidence>
<reference evidence="2" key="1">
    <citation type="journal article" date="2019" name="Int. J. Syst. Evol. Microbiol.">
        <title>The Global Catalogue of Microorganisms (GCM) 10K type strain sequencing project: providing services to taxonomists for standard genome sequencing and annotation.</title>
        <authorList>
            <consortium name="The Broad Institute Genomics Platform"/>
            <consortium name="The Broad Institute Genome Sequencing Center for Infectious Disease"/>
            <person name="Wu L."/>
            <person name="Ma J."/>
        </authorList>
    </citation>
    <scope>NUCLEOTIDE SEQUENCE [LARGE SCALE GENOMIC DNA]</scope>
    <source>
        <strain evidence="2">CGMCC 4.1469</strain>
    </source>
</reference>